<sequence length="167" mass="18029">MSEPLQDGSDVLDRTTVVTQPVQPGSEMQNFSSTKPSGPKLQTNLNTRPSCSDSSSPLSSSAPWPSQAKIPNDGTRTTVPQTAPCAVEDASAAVVTVVQDRPSHSALLVRATIRTSTTSRPTGTRRRQAMILAMDLPRHRGEDLPRRWRRGTPDAAREGLRVLMSSV</sequence>
<reference evidence="2 3" key="1">
    <citation type="submission" date="2016-06" db="EMBL/GenBank/DDBJ databases">
        <authorList>
            <person name="Kjaerup R.B."/>
            <person name="Dalgaard T.S."/>
            <person name="Juul-Madsen H.R."/>
        </authorList>
    </citation>
    <scope>NUCLEOTIDE SEQUENCE [LARGE SCALE GENOMIC DNA]</scope>
</reference>
<accession>A0A1X7RCK9</accession>
<gene>
    <name evidence="2" type="ORF">ZT3D7_G287</name>
</gene>
<evidence type="ECO:0000313" key="2">
    <source>
        <dbReference type="EMBL" id="SMQ45143.1"/>
    </source>
</evidence>
<organism evidence="2 3">
    <name type="scientific">Zymoseptoria tritici (strain ST99CH_3D7)</name>
    <dbReference type="NCBI Taxonomy" id="1276538"/>
    <lineage>
        <taxon>Eukaryota</taxon>
        <taxon>Fungi</taxon>
        <taxon>Dikarya</taxon>
        <taxon>Ascomycota</taxon>
        <taxon>Pezizomycotina</taxon>
        <taxon>Dothideomycetes</taxon>
        <taxon>Dothideomycetidae</taxon>
        <taxon>Mycosphaerellales</taxon>
        <taxon>Mycosphaerellaceae</taxon>
        <taxon>Zymoseptoria</taxon>
    </lineage>
</organism>
<feature type="region of interest" description="Disordered" evidence="1">
    <location>
        <begin position="1"/>
        <end position="79"/>
    </location>
</feature>
<dbReference type="EMBL" id="LT853692">
    <property type="protein sequence ID" value="SMQ45143.1"/>
    <property type="molecule type" value="Genomic_DNA"/>
</dbReference>
<keyword evidence="3" id="KW-1185">Reference proteome</keyword>
<name>A0A1X7RCK9_ZYMT9</name>
<feature type="compositionally biased region" description="Polar residues" evidence="1">
    <location>
        <begin position="16"/>
        <end position="48"/>
    </location>
</feature>
<protein>
    <submittedName>
        <fullName evidence="2">Uncharacterized protein</fullName>
    </submittedName>
</protein>
<evidence type="ECO:0000313" key="3">
    <source>
        <dbReference type="Proteomes" id="UP000215127"/>
    </source>
</evidence>
<feature type="compositionally biased region" description="Low complexity" evidence="1">
    <location>
        <begin position="49"/>
        <end position="66"/>
    </location>
</feature>
<dbReference type="Proteomes" id="UP000215127">
    <property type="component" value="Chromosome 1"/>
</dbReference>
<dbReference type="AlphaFoldDB" id="A0A1X7RCK9"/>
<proteinExistence type="predicted"/>
<evidence type="ECO:0000256" key="1">
    <source>
        <dbReference type="SAM" id="MobiDB-lite"/>
    </source>
</evidence>